<gene>
    <name evidence="1" type="ORF">JI749_09735</name>
</gene>
<keyword evidence="2" id="KW-1185">Reference proteome</keyword>
<dbReference type="Proteomes" id="UP000595460">
    <property type="component" value="Chromosome"/>
</dbReference>
<evidence type="ECO:0008006" key="3">
    <source>
        <dbReference type="Google" id="ProtNLM"/>
    </source>
</evidence>
<reference evidence="1 2" key="1">
    <citation type="submission" date="2021-01" db="EMBL/GenBank/DDBJ databases">
        <title>Genome seq and assembly of Devosia sp. G19.</title>
        <authorList>
            <person name="Chhetri G."/>
        </authorList>
    </citation>
    <scope>NUCLEOTIDE SEQUENCE [LARGE SCALE GENOMIC DNA]</scope>
    <source>
        <strain evidence="1 2">G19</strain>
    </source>
</reference>
<name>A0ABX7BRW4_9HYPH</name>
<evidence type="ECO:0000313" key="1">
    <source>
        <dbReference type="EMBL" id="QQR34672.1"/>
    </source>
</evidence>
<dbReference type="EMBL" id="CP068047">
    <property type="protein sequence ID" value="QQR34672.1"/>
    <property type="molecule type" value="Genomic_DNA"/>
</dbReference>
<organism evidence="1 2">
    <name type="scientific">Devosia oryziradicis</name>
    <dbReference type="NCBI Taxonomy" id="2801335"/>
    <lineage>
        <taxon>Bacteria</taxon>
        <taxon>Pseudomonadati</taxon>
        <taxon>Pseudomonadota</taxon>
        <taxon>Alphaproteobacteria</taxon>
        <taxon>Hyphomicrobiales</taxon>
        <taxon>Devosiaceae</taxon>
        <taxon>Devosia</taxon>
    </lineage>
</organism>
<dbReference type="RefSeq" id="WP_201652782.1">
    <property type="nucleotide sequence ID" value="NZ_CP068047.1"/>
</dbReference>
<accession>A0ABX7BRW4</accession>
<sequence length="121" mass="13193">MTDNSTIKIRPHSVNGVMVDQTMLLPSAEAIARQIQAVPAGETRSLADLRAALAMQYGVEATCPVTTQRMIKIVAAKSVADHQAGRRAVPFWRVVDPDKPNSNKLAGGREFILARRKDEQA</sequence>
<protein>
    <recommendedName>
        <fullName evidence="3">Methylated-DNA-[protein]-cysteine S-methyltransferase DNA binding domain-containing protein</fullName>
    </recommendedName>
</protein>
<evidence type="ECO:0000313" key="2">
    <source>
        <dbReference type="Proteomes" id="UP000595460"/>
    </source>
</evidence>
<proteinExistence type="predicted"/>